<evidence type="ECO:0000256" key="1">
    <source>
        <dbReference type="SAM" id="MobiDB-lite"/>
    </source>
</evidence>
<dbReference type="Pfam" id="PF15324">
    <property type="entry name" value="TALPID3"/>
    <property type="match status" value="1"/>
</dbReference>
<feature type="compositionally biased region" description="Acidic residues" evidence="1">
    <location>
        <begin position="583"/>
        <end position="600"/>
    </location>
</feature>
<dbReference type="GO" id="GO:0007224">
    <property type="term" value="P:smoothened signaling pathway"/>
    <property type="evidence" value="ECO:0007669"/>
    <property type="project" value="InterPro"/>
</dbReference>
<dbReference type="Proteomes" id="UP001186944">
    <property type="component" value="Unassembled WGS sequence"/>
</dbReference>
<feature type="compositionally biased region" description="Polar residues" evidence="1">
    <location>
        <begin position="1489"/>
        <end position="1505"/>
    </location>
</feature>
<feature type="compositionally biased region" description="Basic and acidic residues" evidence="1">
    <location>
        <begin position="1224"/>
        <end position="1238"/>
    </location>
</feature>
<protein>
    <recommendedName>
        <fullName evidence="4">TALPID3</fullName>
    </recommendedName>
</protein>
<feature type="compositionally biased region" description="Basic and acidic residues" evidence="1">
    <location>
        <begin position="1007"/>
        <end position="1027"/>
    </location>
</feature>
<feature type="compositionally biased region" description="Basic and acidic residues" evidence="1">
    <location>
        <begin position="774"/>
        <end position="795"/>
    </location>
</feature>
<accession>A0AA88XYB2</accession>
<feature type="compositionally biased region" description="Polar residues" evidence="1">
    <location>
        <begin position="1434"/>
        <end position="1444"/>
    </location>
</feature>
<dbReference type="GO" id="GO:0005814">
    <property type="term" value="C:centriole"/>
    <property type="evidence" value="ECO:0007669"/>
    <property type="project" value="TreeGrafter"/>
</dbReference>
<feature type="compositionally biased region" description="Basic and acidic residues" evidence="1">
    <location>
        <begin position="537"/>
        <end position="560"/>
    </location>
</feature>
<name>A0AA88XYB2_PINIB</name>
<sequence length="1566" mass="172757">MIYGKLQGGGCVVTPFTPQSVDPPLTMQWPYPDVTDITEETGVTYRLSSDTGRMLIMGIHVKILLFFRLARFTFCARSYKKDAKSQLEPISPAVKKADDLVNELVDIKTEMNTVLADLEYDKIKEAQLYGPSPLDPYLIQPSKELQSPYKPKVAVPLQLAKTPPVSNFSDAREILREVRQTRACLEANLEAVQRSRREVEVYSVMENMYHESNAELDRIKKMVDKKVAIIRSQVEREVTDEVVRAEMNKNQPRIIPSSTAPPTMRGIGRGRVGARIDTGLSKIKGPSFGPPLVSKAVGKENVDSLRPAVTKAPPPKQPKLRSVFEDEDYMTRVYGKGSHQKGRSTVKNVPYLHYQNVPKTKAERPQAAPDTKNAHVVKSAKTQTGPFVKQFYFSPAHGAYFPVASSSAPIAGQLVPMAVPLGAPRIEGGLTQGVTIDTPSGPLTSTPASRPQVTAAGNVAMVSFAVEDDLETTPQPELSKQVLPAVDIETDISEVSPISSKTKTAATSKKGAGTSKSPPSKELSRTTRSPSHMGSKSPDRRSKGERVESPSRNSERKSTADVHFQSPQMSPSKRRLEDRDEAQGEEEDENTLTDVSEEDLPPEKAPGIELPGYHPPSPPPQPRPKEQDLPPRLAQMITQTMDVLDEDIQRRELLENKAVEWIEQELMSRIISDMPEINHPPPPRPRELAHEALDESQDSMAEEKEQSMFMMDCIGRAGLQIFVDAGQPVDAELVNALIKEVLEEKVSNMLGQRPDEEAQLGGQRSMPKLSAAPDADRIQEGRNIVEEEDDYRSHQIETPQPTPKYTPISSPERVISPPMTPPLSPVRTPRAAPVSLPEPAPVDVESEPESLSIDLSEELRNLRAKLSQPPVSTSPTREVHDVITPVPTPVPEPNPEPEPEPEVTRPITPPIPTPRQEVPVKVSHRGPVPTPVPKPISEPEPEPEVTRPVTPPIPTPRQEVPVKVVEAAKPVSIPPPKVEVPQPVEKGSQTEAPSLPESPKSQVESPVSERKPAKFVEKHEEQPEMVDRPLSPIIIESPAVKTTSPPPSESEESVIESSISDTIGQSVSEGQWLLNKSEGEIADFPIDEVQKMKLMHTARQQAEISTASTMRGTEDIQDESTEFPISEGEFQYKPTIMPDKDPLLLLMSRFQHQPVQPGQFDMTTDQVADFLDHTGKSIGELSMHPMEKSMGEVSYVKPKRSKGRQSPDRYQGLQSPDRYQGRQSPDRYQGRQSPDRYQGRGSRSPSPRKGRQSPEGQYNNNGRRSPGQGRWSPGQGRQSPGMGRRSPERDQYYRGESPTMDGYYQERDVDYGRKSPTRRRTNDRRSPSVSFEDEVNGRVSPQRARSRDSPGRGRQSPGHEVEKVTIETTTTTRRHHHSPSGQGRPAGQGRRTPTKPSTPGGVSLGGSLTAGRTSPLKSSLRKPPLSQGVPEKSVTLSGTRTFNVRASDERYSQEDRLSMSDRGTHAFTPDQMNMEELLASGYLTQTFSDSQGANSLRSSRGSQGISPDRQRKKGKSLGLTYSFESEGSESYSMSELKRLAGSGSLGMSGTAETGEFGESFSYADNL</sequence>
<feature type="compositionally biased region" description="Pro residues" evidence="1">
    <location>
        <begin position="928"/>
        <end position="938"/>
    </location>
</feature>
<dbReference type="PANTHER" id="PTHR15721">
    <property type="entry name" value="KIAA0586 PROTEIN"/>
    <property type="match status" value="1"/>
</dbReference>
<dbReference type="InterPro" id="IPR029246">
    <property type="entry name" value="TALPID3"/>
</dbReference>
<feature type="region of interest" description="Disordered" evidence="1">
    <location>
        <begin position="1489"/>
        <end position="1566"/>
    </location>
</feature>
<evidence type="ECO:0000313" key="3">
    <source>
        <dbReference type="Proteomes" id="UP001186944"/>
    </source>
</evidence>
<feature type="region of interest" description="Disordered" evidence="1">
    <location>
        <begin position="430"/>
        <end position="450"/>
    </location>
</feature>
<comment type="caution">
    <text evidence="2">The sequence shown here is derived from an EMBL/GenBank/DDBJ whole genome shotgun (WGS) entry which is preliminary data.</text>
</comment>
<feature type="compositionally biased region" description="Low complexity" evidence="1">
    <location>
        <begin position="499"/>
        <end position="521"/>
    </location>
</feature>
<evidence type="ECO:0008006" key="4">
    <source>
        <dbReference type="Google" id="ProtNLM"/>
    </source>
</evidence>
<evidence type="ECO:0000313" key="2">
    <source>
        <dbReference type="EMBL" id="KAK3094147.1"/>
    </source>
</evidence>
<feature type="region of interest" description="Disordered" evidence="1">
    <location>
        <begin position="752"/>
        <end position="851"/>
    </location>
</feature>
<reference evidence="2" key="1">
    <citation type="submission" date="2019-08" db="EMBL/GenBank/DDBJ databases">
        <title>The improved chromosome-level genome for the pearl oyster Pinctada fucata martensii using PacBio sequencing and Hi-C.</title>
        <authorList>
            <person name="Zheng Z."/>
        </authorList>
    </citation>
    <scope>NUCLEOTIDE SEQUENCE</scope>
    <source>
        <strain evidence="2">ZZ-2019</strain>
        <tissue evidence="2">Adductor muscle</tissue>
    </source>
</reference>
<feature type="compositionally biased region" description="Basic and acidic residues" evidence="1">
    <location>
        <begin position="1345"/>
        <end position="1365"/>
    </location>
</feature>
<feature type="compositionally biased region" description="Pro residues" evidence="1">
    <location>
        <begin position="613"/>
        <end position="622"/>
    </location>
</feature>
<feature type="region of interest" description="Disordered" evidence="1">
    <location>
        <begin position="497"/>
        <end position="632"/>
    </location>
</feature>
<proteinExistence type="predicted"/>
<keyword evidence="3" id="KW-1185">Reference proteome</keyword>
<feature type="compositionally biased region" description="Polar residues" evidence="1">
    <location>
        <begin position="432"/>
        <end position="450"/>
    </location>
</feature>
<dbReference type="GO" id="GO:0036064">
    <property type="term" value="C:ciliary basal body"/>
    <property type="evidence" value="ECO:0007669"/>
    <property type="project" value="TreeGrafter"/>
</dbReference>
<dbReference type="EMBL" id="VSWD01000009">
    <property type="protein sequence ID" value="KAK3094147.1"/>
    <property type="molecule type" value="Genomic_DNA"/>
</dbReference>
<feature type="region of interest" description="Disordered" evidence="1">
    <location>
        <begin position="866"/>
        <end position="1060"/>
    </location>
</feature>
<organism evidence="2 3">
    <name type="scientific">Pinctada imbricata</name>
    <name type="common">Atlantic pearl-oyster</name>
    <name type="synonym">Pinctada martensii</name>
    <dbReference type="NCBI Taxonomy" id="66713"/>
    <lineage>
        <taxon>Eukaryota</taxon>
        <taxon>Metazoa</taxon>
        <taxon>Spiralia</taxon>
        <taxon>Lophotrochozoa</taxon>
        <taxon>Mollusca</taxon>
        <taxon>Bivalvia</taxon>
        <taxon>Autobranchia</taxon>
        <taxon>Pteriomorphia</taxon>
        <taxon>Pterioida</taxon>
        <taxon>Pterioidea</taxon>
        <taxon>Pteriidae</taxon>
        <taxon>Pinctada</taxon>
    </lineage>
</organism>
<feature type="region of interest" description="Disordered" evidence="1">
    <location>
        <begin position="1192"/>
        <end position="1467"/>
    </location>
</feature>
<feature type="compositionally biased region" description="Basic and acidic residues" evidence="1">
    <location>
        <begin position="1304"/>
        <end position="1313"/>
    </location>
</feature>
<dbReference type="PANTHER" id="PTHR15721:SF2">
    <property type="entry name" value="PROTEIN TALPID3"/>
    <property type="match status" value="1"/>
</dbReference>
<feature type="compositionally biased region" description="Basic and acidic residues" evidence="1">
    <location>
        <begin position="1446"/>
        <end position="1464"/>
    </location>
</feature>
<feature type="compositionally biased region" description="Low complexity" evidence="1">
    <location>
        <begin position="1522"/>
        <end position="1534"/>
    </location>
</feature>
<gene>
    <name evidence="2" type="ORF">FSP39_024713</name>
</gene>
<feature type="compositionally biased region" description="Low complexity" evidence="1">
    <location>
        <begin position="956"/>
        <end position="971"/>
    </location>
</feature>